<keyword evidence="1" id="KW-0479">Metal-binding</keyword>
<dbReference type="PANTHER" id="PTHR15933">
    <property type="entry name" value="PROTEIN CBG16327"/>
    <property type="match status" value="1"/>
</dbReference>
<gene>
    <name evidence="5 7 8" type="ORF">SRAE_1000257700</name>
</gene>
<dbReference type="RefSeq" id="XP_024503523.1">
    <property type="nucleotide sequence ID" value="XM_024649669.1"/>
</dbReference>
<dbReference type="Pfam" id="PF15965">
    <property type="entry name" value="zf-TRAF_2"/>
    <property type="match status" value="1"/>
</dbReference>
<dbReference type="WormBase" id="SRAE_1000257700">
    <property type="protein sequence ID" value="SRP01583"/>
    <property type="gene ID" value="WBGene00259192"/>
</dbReference>
<sequence>MENFIDDKEYFSLNSCLICPSPISKCKYCSISLNECKLEDHYLICQNVNCINKTSGCIKKFPRSKLHSHLSHCPAFIVVCQAQWNRQILSTDAKKALKRYARYEKETKNCLSNVIDVIAAQLDQQLIEEYFLVPRKDRVNLRDFFNPVNPPLPLRAKFQNAIIDYKDKNSANKLLVHDSSDDEKDEKIKLRKKKKTPYENCYLCKLDPTAQHLHVLGNQNITNNDGENNDNMKVGKIRKKLLEPFYESNNLYSASF</sequence>
<evidence type="ECO:0000313" key="7">
    <source>
        <dbReference type="WBParaSite" id="SRAE_1000257700.1"/>
    </source>
</evidence>
<dbReference type="InterPro" id="IPR031890">
    <property type="entry name" value="Fbxo30/Fbxo40"/>
</dbReference>
<evidence type="ECO:0000256" key="1">
    <source>
        <dbReference type="ARBA" id="ARBA00022723"/>
    </source>
</evidence>
<evidence type="ECO:0000313" key="8">
    <source>
        <dbReference type="WormBase" id="SRAE_1000257700"/>
    </source>
</evidence>
<keyword evidence="3" id="KW-0862">Zinc</keyword>
<evidence type="ECO:0000313" key="5">
    <source>
        <dbReference type="EMBL" id="CEF64322.1"/>
    </source>
</evidence>
<keyword evidence="6" id="KW-1185">Reference proteome</keyword>
<name>A0A090L3N1_STRRB</name>
<dbReference type="WBParaSite" id="SRAE_1000257700.1">
    <property type="protein sequence ID" value="SRAE_1000257700.1"/>
    <property type="gene ID" value="WBGene00259192"/>
</dbReference>
<dbReference type="Gene3D" id="3.30.40.10">
    <property type="entry name" value="Zinc/RING finger domain, C3HC4 (zinc finger)"/>
    <property type="match status" value="1"/>
</dbReference>
<dbReference type="GO" id="GO:0061630">
    <property type="term" value="F:ubiquitin protein ligase activity"/>
    <property type="evidence" value="ECO:0007669"/>
    <property type="project" value="InterPro"/>
</dbReference>
<evidence type="ECO:0000256" key="3">
    <source>
        <dbReference type="ARBA" id="ARBA00022833"/>
    </source>
</evidence>
<dbReference type="OrthoDB" id="5918172at2759"/>
<accession>A0A090L3N1</accession>
<organism evidence="5">
    <name type="scientific">Strongyloides ratti</name>
    <name type="common">Parasitic roundworm</name>
    <dbReference type="NCBI Taxonomy" id="34506"/>
    <lineage>
        <taxon>Eukaryota</taxon>
        <taxon>Metazoa</taxon>
        <taxon>Ecdysozoa</taxon>
        <taxon>Nematoda</taxon>
        <taxon>Chromadorea</taxon>
        <taxon>Rhabditida</taxon>
        <taxon>Tylenchina</taxon>
        <taxon>Panagrolaimomorpha</taxon>
        <taxon>Strongyloidoidea</taxon>
        <taxon>Strongyloididae</taxon>
        <taxon>Strongyloides</taxon>
    </lineage>
</organism>
<keyword evidence="2" id="KW-0863">Zinc-finger</keyword>
<dbReference type="PANTHER" id="PTHR15933:SF20">
    <property type="entry name" value="F-BOX DOMAIN-CONTAINING PROTEIN"/>
    <property type="match status" value="1"/>
</dbReference>
<feature type="domain" description="TRAF-type" evidence="4">
    <location>
        <begin position="23"/>
        <end position="87"/>
    </location>
</feature>
<dbReference type="Proteomes" id="UP000035682">
    <property type="component" value="Unplaced"/>
</dbReference>
<dbReference type="GeneID" id="36376687"/>
<dbReference type="CTD" id="36376687"/>
<proteinExistence type="predicted"/>
<evidence type="ECO:0000313" key="6">
    <source>
        <dbReference type="Proteomes" id="UP000035682"/>
    </source>
</evidence>
<protein>
    <submittedName>
        <fullName evidence="5 7">TRAF-like domain and SIAH-type domain-containing protein</fullName>
    </submittedName>
</protein>
<dbReference type="SUPFAM" id="SSF49599">
    <property type="entry name" value="TRAF domain-like"/>
    <property type="match status" value="1"/>
</dbReference>
<evidence type="ECO:0000259" key="4">
    <source>
        <dbReference type="Pfam" id="PF15965"/>
    </source>
</evidence>
<reference evidence="5 6" key="1">
    <citation type="submission" date="2014-09" db="EMBL/GenBank/DDBJ databases">
        <authorList>
            <person name="Martin A.A."/>
        </authorList>
    </citation>
    <scope>NUCLEOTIDE SEQUENCE</scope>
    <source>
        <strain evidence="6">ED321</strain>
        <strain evidence="5">ED321 Heterogonic</strain>
    </source>
</reference>
<evidence type="ECO:0000256" key="2">
    <source>
        <dbReference type="ARBA" id="ARBA00022771"/>
    </source>
</evidence>
<dbReference type="EMBL" id="LN609528">
    <property type="protein sequence ID" value="CEF64322.1"/>
    <property type="molecule type" value="Genomic_DNA"/>
</dbReference>
<dbReference type="STRING" id="34506.A0A090L3N1"/>
<reference evidence="7" key="2">
    <citation type="submission" date="2020-12" db="UniProtKB">
        <authorList>
            <consortium name="WormBaseParasite"/>
        </authorList>
    </citation>
    <scope>IDENTIFICATION</scope>
</reference>
<dbReference type="InterPro" id="IPR013083">
    <property type="entry name" value="Znf_RING/FYVE/PHD"/>
</dbReference>
<dbReference type="GO" id="GO:0008270">
    <property type="term" value="F:zinc ion binding"/>
    <property type="evidence" value="ECO:0007669"/>
    <property type="project" value="UniProtKB-KW"/>
</dbReference>
<dbReference type="InterPro" id="IPR001293">
    <property type="entry name" value="Znf_TRAF"/>
</dbReference>
<dbReference type="AlphaFoldDB" id="A0A090L3N1"/>